<protein>
    <submittedName>
        <fullName evidence="3">Bardet-Biedl syndrome 2 protein</fullName>
    </submittedName>
</protein>
<organism evidence="3 4">
    <name type="scientific">Perkinsus olseni</name>
    <name type="common">Perkinsus atlanticus</name>
    <dbReference type="NCBI Taxonomy" id="32597"/>
    <lineage>
        <taxon>Eukaryota</taxon>
        <taxon>Sar</taxon>
        <taxon>Alveolata</taxon>
        <taxon>Perkinsozoa</taxon>
        <taxon>Perkinsea</taxon>
        <taxon>Perkinsida</taxon>
        <taxon>Perkinsidae</taxon>
        <taxon>Perkinsus</taxon>
    </lineage>
</organism>
<dbReference type="PANTHER" id="PTHR32465">
    <property type="entry name" value="BARDET-BIEDL SYNDROME 2 PROTEIN"/>
    <property type="match status" value="1"/>
</dbReference>
<dbReference type="GO" id="GO:0034464">
    <property type="term" value="C:BBSome"/>
    <property type="evidence" value="ECO:0007669"/>
    <property type="project" value="InterPro"/>
</dbReference>
<sequence>MYRYVGSSLEEHGGTAPRGWASAALKSRSHMSSRWSASFRITERIEKVQLWIRESFLMADWHKTLQEGSGESLKVAFVSCRKSTHEEALGLEIAMKTDGSVSIATDCMQLAADVIQHLCCFLKVTELEASCSFPRATAEVEQAMQLIDEYDNLRQKMATDMADSARTVKELLVRMEDLRLCDYSRKLKQALVNVQRVSRGMIADYSKRRGNH</sequence>
<proteinExistence type="predicted"/>
<dbReference type="PANTHER" id="PTHR32465:SF0">
    <property type="entry name" value="BARDET-BIEDL SYNDROME 2 PROTEIN"/>
    <property type="match status" value="1"/>
</dbReference>
<dbReference type="EMBL" id="JABANO010017441">
    <property type="protein sequence ID" value="KAF4733497.1"/>
    <property type="molecule type" value="Genomic_DNA"/>
</dbReference>
<name>A0A7J6SL76_PEROL</name>
<dbReference type="Pfam" id="PF23353">
    <property type="entry name" value="BBS2_hp"/>
    <property type="match status" value="1"/>
</dbReference>
<reference evidence="3 4" key="1">
    <citation type="submission" date="2020-04" db="EMBL/GenBank/DDBJ databases">
        <title>Perkinsus olseni comparative genomics.</title>
        <authorList>
            <person name="Bogema D.R."/>
        </authorList>
    </citation>
    <scope>NUCLEOTIDE SEQUENCE [LARGE SCALE GENOMIC DNA]</scope>
    <source>
        <strain evidence="3 4">ATCC PRA-207</strain>
    </source>
</reference>
<dbReference type="InterPro" id="IPR016616">
    <property type="entry name" value="Bardet-Biedl_syndrome_2_prot"/>
</dbReference>
<feature type="non-terminal residue" evidence="3">
    <location>
        <position position="1"/>
    </location>
</feature>
<evidence type="ECO:0000259" key="1">
    <source>
        <dbReference type="Pfam" id="PF23350"/>
    </source>
</evidence>
<dbReference type="GO" id="GO:0016020">
    <property type="term" value="C:membrane"/>
    <property type="evidence" value="ECO:0007669"/>
    <property type="project" value="TreeGrafter"/>
</dbReference>
<dbReference type="GO" id="GO:1905515">
    <property type="term" value="P:non-motile cilium assembly"/>
    <property type="evidence" value="ECO:0007669"/>
    <property type="project" value="InterPro"/>
</dbReference>
<comment type="caution">
    <text evidence="3">The sequence shown here is derived from an EMBL/GenBank/DDBJ whole genome shotgun (WGS) entry which is preliminary data.</text>
</comment>
<evidence type="ECO:0000313" key="4">
    <source>
        <dbReference type="Proteomes" id="UP000553632"/>
    </source>
</evidence>
<dbReference type="Proteomes" id="UP000553632">
    <property type="component" value="Unassembled WGS sequence"/>
</dbReference>
<dbReference type="InterPro" id="IPR055380">
    <property type="entry name" value="BBS2_hp_dom"/>
</dbReference>
<dbReference type="AlphaFoldDB" id="A0A7J6SL76"/>
<feature type="domain" description="BBS2 hairpin" evidence="2">
    <location>
        <begin position="134"/>
        <end position="212"/>
    </location>
</feature>
<dbReference type="GO" id="GO:0036064">
    <property type="term" value="C:ciliary basal body"/>
    <property type="evidence" value="ECO:0007669"/>
    <property type="project" value="TreeGrafter"/>
</dbReference>
<evidence type="ECO:0000313" key="3">
    <source>
        <dbReference type="EMBL" id="KAF4733497.1"/>
    </source>
</evidence>
<evidence type="ECO:0000259" key="2">
    <source>
        <dbReference type="Pfam" id="PF23353"/>
    </source>
</evidence>
<gene>
    <name evidence="3" type="primary">BBS2_5</name>
    <name evidence="3" type="ORF">FOZ63_015339</name>
</gene>
<keyword evidence="4" id="KW-1185">Reference proteome</keyword>
<dbReference type="GO" id="GO:0031514">
    <property type="term" value="C:motile cilium"/>
    <property type="evidence" value="ECO:0007669"/>
    <property type="project" value="TreeGrafter"/>
</dbReference>
<dbReference type="Pfam" id="PF23350">
    <property type="entry name" value="BBS2_pf"/>
    <property type="match status" value="1"/>
</dbReference>
<feature type="domain" description="BBS2 platform" evidence="1">
    <location>
        <begin position="36"/>
        <end position="122"/>
    </location>
</feature>
<accession>A0A7J6SL76</accession>
<dbReference type="InterPro" id="IPR055379">
    <property type="entry name" value="BBS2_pf_dom"/>
</dbReference>